<name>A0AA87KBG1_9ENTE</name>
<organism evidence="1 2">
    <name type="scientific">Enterococcus saccharolyticus 30_1</name>
    <dbReference type="NCBI Taxonomy" id="742813"/>
    <lineage>
        <taxon>Bacteria</taxon>
        <taxon>Bacillati</taxon>
        <taxon>Bacillota</taxon>
        <taxon>Bacilli</taxon>
        <taxon>Lactobacillales</taxon>
        <taxon>Enterococcaceae</taxon>
        <taxon>Enterococcus</taxon>
    </lineage>
</organism>
<evidence type="ECO:0000313" key="2">
    <source>
        <dbReference type="Proteomes" id="UP000004393"/>
    </source>
</evidence>
<proteinExistence type="predicted"/>
<dbReference type="Proteomes" id="UP000004393">
    <property type="component" value="Unassembled WGS sequence"/>
</dbReference>
<keyword evidence="2" id="KW-1185">Reference proteome</keyword>
<accession>A0AA87KBG1</accession>
<protein>
    <submittedName>
        <fullName evidence="1">Uncharacterized protein</fullName>
    </submittedName>
</protein>
<dbReference type="EMBL" id="ADLY01000010">
    <property type="protein sequence ID" value="EHG30834.1"/>
    <property type="molecule type" value="Genomic_DNA"/>
</dbReference>
<dbReference type="AlphaFoldDB" id="A0AA87KBG1"/>
<reference evidence="1 2" key="1">
    <citation type="submission" date="2011-10" db="EMBL/GenBank/DDBJ databases">
        <title>The Genome Sequence of Enterococcus saccharolyticus 30_1.</title>
        <authorList>
            <consortium name="The Broad Institute Genome Sequencing Platform"/>
            <person name="Earl A."/>
            <person name="Ward D."/>
            <person name="Feldgarden M."/>
            <person name="Gevers D."/>
            <person name="Daigneault M."/>
            <person name="Strauss J."/>
            <person name="Allen-Vercoe E."/>
            <person name="Young S.K."/>
            <person name="Zeng Q."/>
            <person name="Gargeya S."/>
            <person name="Fitzgerald M."/>
            <person name="Haas B."/>
            <person name="Abouelleil A."/>
            <person name="Alvarado L."/>
            <person name="Arachchi H.M."/>
            <person name="Berlin A."/>
            <person name="Brown A."/>
            <person name="Chapman S.B."/>
            <person name="Chen Z."/>
            <person name="Dunbar C."/>
            <person name="Freedman E."/>
            <person name="Gearin G."/>
            <person name="Gellesch M."/>
            <person name="Goldberg J."/>
            <person name="Griggs A."/>
            <person name="Gujja S."/>
            <person name="Heiman D."/>
            <person name="Howarth C."/>
            <person name="Larson L."/>
            <person name="Lui A."/>
            <person name="MacDonald P.J.P."/>
            <person name="Montmayeur A."/>
            <person name="Murphy C."/>
            <person name="Neiman D."/>
            <person name="Pearson M."/>
            <person name="Priest M."/>
            <person name="Roberts A."/>
            <person name="Saif S."/>
            <person name="Shea T."/>
            <person name="Shenoy N."/>
            <person name="Sisk P."/>
            <person name="Stolte C."/>
            <person name="Sykes S."/>
            <person name="Wortman J."/>
            <person name="Nusbaum C."/>
            <person name="Birren B."/>
        </authorList>
    </citation>
    <scope>NUCLEOTIDE SEQUENCE [LARGE SCALE GENOMIC DNA]</scope>
    <source>
        <strain evidence="1 2">30_1</strain>
    </source>
</reference>
<comment type="caution">
    <text evidence="1">The sequence shown here is derived from an EMBL/GenBank/DDBJ whole genome shotgun (WGS) entry which is preliminary data.</text>
</comment>
<evidence type="ECO:0000313" key="1">
    <source>
        <dbReference type="EMBL" id="EHG30834.1"/>
    </source>
</evidence>
<gene>
    <name evidence="1" type="ORF">HMPREF9478_00503</name>
</gene>
<sequence>MKVDKLHYRKVINSARHLEYYSIRYFQSSSDQSNLEKINEELDYLIKNDVYHKIARTSRKSFLGDQIIIRKNLEQDFKLLEKYITFFDQHEI</sequence>